<name>A0A9X3EWK2_9BACT</name>
<evidence type="ECO:0000256" key="2">
    <source>
        <dbReference type="SAM" id="Phobius"/>
    </source>
</evidence>
<feature type="region of interest" description="Disordered" evidence="1">
    <location>
        <begin position="1"/>
        <end position="22"/>
    </location>
</feature>
<dbReference type="Proteomes" id="UP001150924">
    <property type="component" value="Unassembled WGS sequence"/>
</dbReference>
<reference evidence="3" key="1">
    <citation type="submission" date="2022-11" db="EMBL/GenBank/DDBJ databases">
        <title>Minimal conservation of predation-associated metabolite biosynthetic gene clusters underscores biosynthetic potential of Myxococcota including descriptions for ten novel species: Archangium lansinium sp. nov., Myxococcus landrumus sp. nov., Nannocystis bai.</title>
        <authorList>
            <person name="Ahearne A."/>
            <person name="Stevens C."/>
            <person name="Phillips K."/>
        </authorList>
    </citation>
    <scope>NUCLEOTIDE SEQUENCE</scope>
    <source>
        <strain evidence="3">Na p29</strain>
    </source>
</reference>
<keyword evidence="4" id="KW-1185">Reference proteome</keyword>
<feature type="transmembrane region" description="Helical" evidence="2">
    <location>
        <begin position="144"/>
        <end position="169"/>
    </location>
</feature>
<evidence type="ECO:0000256" key="1">
    <source>
        <dbReference type="SAM" id="MobiDB-lite"/>
    </source>
</evidence>
<protein>
    <submittedName>
        <fullName evidence="3">Uncharacterized protein</fullName>
    </submittedName>
</protein>
<sequence>MCKKKGRCGPRHSQDPRAPQIDPRLVEAAARRDRLLTVSAEMVAAGRTVDAAELVRGAAEALGDPVLFLAAADLQLVDDRAGARQLDTAGALADRARKAAQAPEQALVPAAVVPRVLDLAGQLDRRVEQRRERLQLQRRGRAELAAGGVFLGLGVAGAALLVSGATLAARVDAAQTADPATDPAYTAALAERRDGAESMLAVGLVGGLAGLAIGVPLTVVGARDHRRSRSGARPEQPHLRIAPGFAGLTVSGRF</sequence>
<organism evidence="3 4">
    <name type="scientific">Nannocystis pusilla</name>
    <dbReference type="NCBI Taxonomy" id="889268"/>
    <lineage>
        <taxon>Bacteria</taxon>
        <taxon>Pseudomonadati</taxon>
        <taxon>Myxococcota</taxon>
        <taxon>Polyangia</taxon>
        <taxon>Nannocystales</taxon>
        <taxon>Nannocystaceae</taxon>
        <taxon>Nannocystis</taxon>
    </lineage>
</organism>
<feature type="transmembrane region" description="Helical" evidence="2">
    <location>
        <begin position="199"/>
        <end position="220"/>
    </location>
</feature>
<proteinExistence type="predicted"/>
<feature type="compositionally biased region" description="Basic residues" evidence="1">
    <location>
        <begin position="1"/>
        <end position="10"/>
    </location>
</feature>
<evidence type="ECO:0000313" key="3">
    <source>
        <dbReference type="EMBL" id="MCY1011663.1"/>
    </source>
</evidence>
<dbReference type="AlphaFoldDB" id="A0A9X3EWK2"/>
<gene>
    <name evidence="3" type="ORF">OV079_40100</name>
</gene>
<comment type="caution">
    <text evidence="3">The sequence shown here is derived from an EMBL/GenBank/DDBJ whole genome shotgun (WGS) entry which is preliminary data.</text>
</comment>
<dbReference type="EMBL" id="JAPNKE010000002">
    <property type="protein sequence ID" value="MCY1011663.1"/>
    <property type="molecule type" value="Genomic_DNA"/>
</dbReference>
<keyword evidence="2" id="KW-1133">Transmembrane helix</keyword>
<evidence type="ECO:0000313" key="4">
    <source>
        <dbReference type="Proteomes" id="UP001150924"/>
    </source>
</evidence>
<keyword evidence="2" id="KW-0812">Transmembrane</keyword>
<dbReference type="RefSeq" id="WP_267774953.1">
    <property type="nucleotide sequence ID" value="NZ_JAPNKE010000002.1"/>
</dbReference>
<accession>A0A9X3EWK2</accession>
<keyword evidence="2" id="KW-0472">Membrane</keyword>